<comment type="caution">
    <text evidence="8">The sequence shown here is derived from an EMBL/GenBank/DDBJ whole genome shotgun (WGS) entry which is preliminary data.</text>
</comment>
<dbReference type="Proteomes" id="UP000789752">
    <property type="component" value="Unassembled WGS sequence"/>
</dbReference>
<gene>
    <name evidence="8" type="primary">trxA</name>
    <name evidence="8" type="ORF">R54767_00450</name>
</gene>
<keyword evidence="5" id="KW-0676">Redox-active center</keyword>
<evidence type="ECO:0000313" key="8">
    <source>
        <dbReference type="EMBL" id="CAG4887987.1"/>
    </source>
</evidence>
<keyword evidence="9" id="KW-1185">Reference proteome</keyword>
<evidence type="ECO:0000259" key="7">
    <source>
        <dbReference type="PROSITE" id="PS51352"/>
    </source>
</evidence>
<feature type="domain" description="Thioredoxin" evidence="7">
    <location>
        <begin position="1"/>
        <end position="109"/>
    </location>
</feature>
<dbReference type="PANTHER" id="PTHR45663:SF11">
    <property type="entry name" value="GEO12009P1"/>
    <property type="match status" value="1"/>
</dbReference>
<evidence type="ECO:0000256" key="4">
    <source>
        <dbReference type="ARBA" id="ARBA00023157"/>
    </source>
</evidence>
<dbReference type="PROSITE" id="PS00194">
    <property type="entry name" value="THIOREDOXIN_1"/>
    <property type="match status" value="1"/>
</dbReference>
<dbReference type="Pfam" id="PF00085">
    <property type="entry name" value="Thioredoxin"/>
    <property type="match status" value="1"/>
</dbReference>
<accession>A0ABM8TYG3</accession>
<evidence type="ECO:0000256" key="3">
    <source>
        <dbReference type="ARBA" id="ARBA00022982"/>
    </source>
</evidence>
<dbReference type="EMBL" id="CAJQYY010000002">
    <property type="protein sequence ID" value="CAG4887987.1"/>
    <property type="molecule type" value="Genomic_DNA"/>
</dbReference>
<dbReference type="PRINTS" id="PR00421">
    <property type="entry name" value="THIOREDOXIN"/>
</dbReference>
<dbReference type="NCBIfam" id="TIGR01068">
    <property type="entry name" value="thioredoxin"/>
    <property type="match status" value="1"/>
</dbReference>
<organism evidence="8 9">
    <name type="scientific">Paraburkholderia gardini</name>
    <dbReference type="NCBI Taxonomy" id="2823469"/>
    <lineage>
        <taxon>Bacteria</taxon>
        <taxon>Pseudomonadati</taxon>
        <taxon>Pseudomonadota</taxon>
        <taxon>Betaproteobacteria</taxon>
        <taxon>Burkholderiales</taxon>
        <taxon>Burkholderiaceae</taxon>
        <taxon>Paraburkholderia</taxon>
    </lineage>
</organism>
<dbReference type="InterPro" id="IPR017937">
    <property type="entry name" value="Thioredoxin_CS"/>
</dbReference>
<dbReference type="Gene3D" id="3.40.30.10">
    <property type="entry name" value="Glutaredoxin"/>
    <property type="match status" value="1"/>
</dbReference>
<evidence type="ECO:0000256" key="1">
    <source>
        <dbReference type="ARBA" id="ARBA00008987"/>
    </source>
</evidence>
<comment type="similarity">
    <text evidence="1">Belongs to the thioredoxin family.</text>
</comment>
<dbReference type="InterPro" id="IPR005746">
    <property type="entry name" value="Thioredoxin"/>
</dbReference>
<proteinExistence type="inferred from homology"/>
<keyword evidence="2" id="KW-0813">Transport</keyword>
<dbReference type="InterPro" id="IPR036249">
    <property type="entry name" value="Thioredoxin-like_sf"/>
</dbReference>
<evidence type="ECO:0000256" key="6">
    <source>
        <dbReference type="NCBIfam" id="TIGR01068"/>
    </source>
</evidence>
<dbReference type="SUPFAM" id="SSF52833">
    <property type="entry name" value="Thioredoxin-like"/>
    <property type="match status" value="1"/>
</dbReference>
<evidence type="ECO:0000256" key="5">
    <source>
        <dbReference type="ARBA" id="ARBA00023284"/>
    </source>
</evidence>
<evidence type="ECO:0000313" key="9">
    <source>
        <dbReference type="Proteomes" id="UP000789752"/>
    </source>
</evidence>
<keyword evidence="4" id="KW-1015">Disulfide bond</keyword>
<protein>
    <recommendedName>
        <fullName evidence="6">Thioredoxin</fullName>
    </recommendedName>
</protein>
<evidence type="ECO:0000256" key="2">
    <source>
        <dbReference type="ARBA" id="ARBA00022448"/>
    </source>
</evidence>
<dbReference type="NCBIfam" id="NF006898">
    <property type="entry name" value="PRK09381.1"/>
    <property type="match status" value="1"/>
</dbReference>
<keyword evidence="3" id="KW-0249">Electron transport</keyword>
<dbReference type="InterPro" id="IPR013766">
    <property type="entry name" value="Thioredoxin_domain"/>
</dbReference>
<dbReference type="PROSITE" id="PS51352">
    <property type="entry name" value="THIOREDOXIN_2"/>
    <property type="match status" value="1"/>
</dbReference>
<sequence>MSEQIKHISDASFEQDVVKSDKPVLLDFWAEWCGPCKMIAPILDEVAKDYADRLQIAKINVDEHQSTPVKFGVRGIPTLILFKNGAVAAQKVGALSKSQLTAFLDGNIYAGLGLRPGRVVVRSKQRAL</sequence>
<dbReference type="CDD" id="cd02947">
    <property type="entry name" value="TRX_family"/>
    <property type="match status" value="1"/>
</dbReference>
<reference evidence="8 9" key="1">
    <citation type="submission" date="2021-04" db="EMBL/GenBank/DDBJ databases">
        <authorList>
            <person name="Vanwijnsberghe S."/>
        </authorList>
    </citation>
    <scope>NUCLEOTIDE SEQUENCE [LARGE SCALE GENOMIC DNA]</scope>
    <source>
        <strain evidence="8 9">LMG 32171</strain>
    </source>
</reference>
<name>A0ABM8TYG3_9BURK</name>
<dbReference type="PANTHER" id="PTHR45663">
    <property type="entry name" value="GEO12009P1"/>
    <property type="match status" value="1"/>
</dbReference>